<protein>
    <submittedName>
        <fullName evidence="1">Uncharacterized protein</fullName>
    </submittedName>
</protein>
<dbReference type="Proteomes" id="UP000810171">
    <property type="component" value="Unassembled WGS sequence"/>
</dbReference>
<evidence type="ECO:0000313" key="2">
    <source>
        <dbReference type="Proteomes" id="UP000810171"/>
    </source>
</evidence>
<proteinExistence type="predicted"/>
<dbReference type="EMBL" id="JACVEW010000003">
    <property type="protein sequence ID" value="MBP0047659.1"/>
    <property type="molecule type" value="Genomic_DNA"/>
</dbReference>
<accession>A0ABS3Z7H9</accession>
<organism evidence="1 2">
    <name type="scientific">Marinobacterium alkalitolerans</name>
    <dbReference type="NCBI Taxonomy" id="1542925"/>
    <lineage>
        <taxon>Bacteria</taxon>
        <taxon>Pseudomonadati</taxon>
        <taxon>Pseudomonadota</taxon>
        <taxon>Gammaproteobacteria</taxon>
        <taxon>Oceanospirillales</taxon>
        <taxon>Oceanospirillaceae</taxon>
        <taxon>Marinobacterium</taxon>
    </lineage>
</organism>
<gene>
    <name evidence="1" type="ORF">H9C73_02830</name>
</gene>
<comment type="caution">
    <text evidence="1">The sequence shown here is derived from an EMBL/GenBank/DDBJ whole genome shotgun (WGS) entry which is preliminary data.</text>
</comment>
<dbReference type="RefSeq" id="WP_209286269.1">
    <property type="nucleotide sequence ID" value="NZ_JACVEW010000003.1"/>
</dbReference>
<sequence length="177" mass="19444">MSDLLPNSITAGLTLDVPITLTAYPAPSWSLSVIMRGPQSIDLTATASDPQHLIQVDAITTAAWLPGDYWFSVRVSDGANVHEVDHGTLTIKPDLAAMPEGYDGRIYAEKVLDAIEAVIQGRATKDQQKYKINNRELERTPIGDLLKLRSTFKEEVRRAKAAAKGQSLLGRNVMVRF</sequence>
<evidence type="ECO:0000313" key="1">
    <source>
        <dbReference type="EMBL" id="MBP0047659.1"/>
    </source>
</evidence>
<name>A0ABS3Z7H9_9GAMM</name>
<keyword evidence="2" id="KW-1185">Reference proteome</keyword>
<reference evidence="1 2" key="1">
    <citation type="submission" date="2020-09" db="EMBL/GenBank/DDBJ databases">
        <authorList>
            <person name="Tanuku N.R.S."/>
        </authorList>
    </citation>
    <scope>NUCLEOTIDE SEQUENCE [LARGE SCALE GENOMIC DNA]</scope>
    <source>
        <strain evidence="1 2">AK62</strain>
    </source>
</reference>